<accession>A0A1S4FZK8</accession>
<evidence type="ECO:0000256" key="1">
    <source>
        <dbReference type="SAM" id="MobiDB-lite"/>
    </source>
</evidence>
<dbReference type="PANTHER" id="PTHR14725">
    <property type="entry name" value="RIBOSOME-BINDING FACTOR A, MITOCHONDRIAL-RELATED"/>
    <property type="match status" value="1"/>
</dbReference>
<dbReference type="Gene3D" id="3.30.300.20">
    <property type="match status" value="1"/>
</dbReference>
<reference evidence="2" key="3">
    <citation type="submission" date="2012-09" db="EMBL/GenBank/DDBJ databases">
        <authorList>
            <consortium name="VectorBase"/>
        </authorList>
    </citation>
    <scope>NUCLEOTIDE SEQUENCE</scope>
    <source>
        <strain evidence="2">Liverpool</strain>
    </source>
</reference>
<dbReference type="Pfam" id="PF02033">
    <property type="entry name" value="RBFA"/>
    <property type="match status" value="1"/>
</dbReference>
<proteinExistence type="predicted"/>
<protein>
    <submittedName>
        <fullName evidence="2">AAEL013615-PA</fullName>
    </submittedName>
</protein>
<dbReference type="OMA" id="CINVYWL"/>
<dbReference type="HOGENOM" id="CLU_066501_1_0_1"/>
<dbReference type="InterPro" id="IPR039212">
    <property type="entry name" value="RBFA_mitochondrial"/>
</dbReference>
<sequence>MLKIVNNFTKCVPLRGFHDSHRNWANFKKQGIVLNKLMYGSDRNKRKWYGERTSQTVFSTPSSLASTRGQGKESTRRLTVLNKLFMEQITDLMATGEYSEEIVGYGIQISRVRVSTDFHGVNVFWFASDSAQDMEIGRLLKRVAGGLRHELSQLRLIGQVPKLTFVKDKTHGLSADVDSALRIADYGEDYEFTNRTLVPRSEIKLQTDLPSEVRRKIGEIENEIQYPRDDHDPLPDMRHDVLGLNHGMIMSKIKRSLNKSKQAWHQYNNEGKRTVEENIDPSSMCTKVTEPDADPMDSKIQFNKSLERQKFRKFHNGRKSLEQELFEYKPGIEEEPEIVPKDDDFIVEENDHHKNRK</sequence>
<dbReference type="GO" id="GO:0006364">
    <property type="term" value="P:rRNA processing"/>
    <property type="evidence" value="ECO:0007669"/>
    <property type="project" value="InterPro"/>
</dbReference>
<organism evidence="2 3">
    <name type="scientific">Aedes aegypti</name>
    <name type="common">Yellowfever mosquito</name>
    <name type="synonym">Culex aegypti</name>
    <dbReference type="NCBI Taxonomy" id="7159"/>
    <lineage>
        <taxon>Eukaryota</taxon>
        <taxon>Metazoa</taxon>
        <taxon>Ecdysozoa</taxon>
        <taxon>Arthropoda</taxon>
        <taxon>Hexapoda</taxon>
        <taxon>Insecta</taxon>
        <taxon>Pterygota</taxon>
        <taxon>Neoptera</taxon>
        <taxon>Endopterygota</taxon>
        <taxon>Diptera</taxon>
        <taxon>Nematocera</taxon>
        <taxon>Culicoidea</taxon>
        <taxon>Culicidae</taxon>
        <taxon>Culicinae</taxon>
        <taxon>Aedini</taxon>
        <taxon>Aedes</taxon>
        <taxon>Stegomyia</taxon>
    </lineage>
</organism>
<evidence type="ECO:0000313" key="3">
    <source>
        <dbReference type="Proteomes" id="UP000682892"/>
    </source>
</evidence>
<name>A0A1S4FZK8_AEDAE</name>
<dbReference type="InterPro" id="IPR015946">
    <property type="entry name" value="KH_dom-like_a/b"/>
</dbReference>
<dbReference type="OrthoDB" id="418445at2759"/>
<evidence type="ECO:0000313" key="2">
    <source>
        <dbReference type="EMBL" id="EAT34112.1"/>
    </source>
</evidence>
<dbReference type="InterPro" id="IPR023799">
    <property type="entry name" value="RbfA_dom_sf"/>
</dbReference>
<dbReference type="AlphaFoldDB" id="A0A1S4FZK8"/>
<dbReference type="Proteomes" id="UP000682892">
    <property type="component" value="Unassembled WGS sequence"/>
</dbReference>
<gene>
    <name evidence="2" type="ORF">AaeL_AAEL013615</name>
</gene>
<dbReference type="PANTHER" id="PTHR14725:SF0">
    <property type="entry name" value="RIBOSOME-BINDING FACTOR A, MITOCHONDRIAL-RELATED"/>
    <property type="match status" value="1"/>
</dbReference>
<dbReference type="KEGG" id="aag:5578294"/>
<dbReference type="SUPFAM" id="SSF89919">
    <property type="entry name" value="Ribosome-binding factor A, RbfA"/>
    <property type="match status" value="1"/>
</dbReference>
<reference evidence="2" key="2">
    <citation type="journal article" date="2007" name="Science">
        <title>Genome sequence of Aedes aegypti, a major arbovirus vector.</title>
        <authorList>
            <person name="Nene V."/>
            <person name="Wortman J.R."/>
            <person name="Lawson D."/>
            <person name="Haas B."/>
            <person name="Kodira C."/>
            <person name="Tu Z.J."/>
            <person name="Loftus B."/>
            <person name="Xi Z."/>
            <person name="Megy K."/>
            <person name="Grabherr M."/>
            <person name="Ren Q."/>
            <person name="Zdobnov E.M."/>
            <person name="Lobo N.F."/>
            <person name="Campbell K.S."/>
            <person name="Brown S.E."/>
            <person name="Bonaldo M.F."/>
            <person name="Zhu J."/>
            <person name="Sinkins S.P."/>
            <person name="Hogenkamp D.G."/>
            <person name="Amedeo P."/>
            <person name="Arensburger P."/>
            <person name="Atkinson P.W."/>
            <person name="Bidwell S."/>
            <person name="Biedler J."/>
            <person name="Birney E."/>
            <person name="Bruggner R.V."/>
            <person name="Costas J."/>
            <person name="Coy M.R."/>
            <person name="Crabtree J."/>
            <person name="Crawford M."/>
            <person name="Debruyn B."/>
            <person name="Decaprio D."/>
            <person name="Eiglmeier K."/>
            <person name="Eisenstadt E."/>
            <person name="El-Dorry H."/>
            <person name="Gelbart W.M."/>
            <person name="Gomes S.L."/>
            <person name="Hammond M."/>
            <person name="Hannick L.I."/>
            <person name="Hogan J.R."/>
            <person name="Holmes M.H."/>
            <person name="Jaffe D."/>
            <person name="Johnston J.S."/>
            <person name="Kennedy R.C."/>
            <person name="Koo H."/>
            <person name="Kravitz S."/>
            <person name="Kriventseva E.V."/>
            <person name="Kulp D."/>
            <person name="Labutti K."/>
            <person name="Lee E."/>
            <person name="Li S."/>
            <person name="Lovin D.D."/>
            <person name="Mao C."/>
            <person name="Mauceli E."/>
            <person name="Menck C.F."/>
            <person name="Miller J.R."/>
            <person name="Montgomery P."/>
            <person name="Mori A."/>
            <person name="Nascimento A.L."/>
            <person name="Naveira H.F."/>
            <person name="Nusbaum C."/>
            <person name="O'leary S."/>
            <person name="Orvis J."/>
            <person name="Pertea M."/>
            <person name="Quesneville H."/>
            <person name="Reidenbach K.R."/>
            <person name="Rogers Y.H."/>
            <person name="Roth C.W."/>
            <person name="Schneider J.R."/>
            <person name="Schatz M."/>
            <person name="Shumway M."/>
            <person name="Stanke M."/>
            <person name="Stinson E.O."/>
            <person name="Tubio J.M."/>
            <person name="Vanzee J.P."/>
            <person name="Verjovski-Almeida S."/>
            <person name="Werner D."/>
            <person name="White O."/>
            <person name="Wyder S."/>
            <person name="Zeng Q."/>
            <person name="Zhao Q."/>
            <person name="Zhao Y."/>
            <person name="Hill C.A."/>
            <person name="Raikhel A.S."/>
            <person name="Soares M.B."/>
            <person name="Knudson D.L."/>
            <person name="Lee N.H."/>
            <person name="Galagan J."/>
            <person name="Salzberg S.L."/>
            <person name="Paulsen I.T."/>
            <person name="Dimopoulos G."/>
            <person name="Collins F.H."/>
            <person name="Birren B."/>
            <person name="Fraser-Liggett C.M."/>
            <person name="Severson D.W."/>
        </authorList>
    </citation>
    <scope>NUCLEOTIDE SEQUENCE [LARGE SCALE GENOMIC DNA]</scope>
    <source>
        <strain evidence="2">Liverpool</strain>
    </source>
</reference>
<feature type="region of interest" description="Disordered" evidence="1">
    <location>
        <begin position="333"/>
        <end position="357"/>
    </location>
</feature>
<reference evidence="2" key="1">
    <citation type="submission" date="2005-10" db="EMBL/GenBank/DDBJ databases">
        <authorList>
            <person name="Loftus B.J."/>
            <person name="Nene V.M."/>
            <person name="Hannick L.I."/>
            <person name="Bidwell S."/>
            <person name="Haas B."/>
            <person name="Amedeo P."/>
            <person name="Orvis J."/>
            <person name="Wortman J.R."/>
            <person name="White O.R."/>
            <person name="Salzberg S."/>
            <person name="Shumway M."/>
            <person name="Koo H."/>
            <person name="Zhao Y."/>
            <person name="Holmes M."/>
            <person name="Miller J."/>
            <person name="Schatz M."/>
            <person name="Pop M."/>
            <person name="Pai G."/>
            <person name="Utterback T."/>
            <person name="Rogers Y.-H."/>
            <person name="Kravitz S."/>
            <person name="Fraser C.M."/>
        </authorList>
    </citation>
    <scope>NUCLEOTIDE SEQUENCE</scope>
    <source>
        <strain evidence="2">Liverpool</strain>
    </source>
</reference>
<dbReference type="EMBL" id="CH478071">
    <property type="protein sequence ID" value="EAT34112.1"/>
    <property type="molecule type" value="Genomic_DNA"/>
</dbReference>
<dbReference type="InterPro" id="IPR000238">
    <property type="entry name" value="RbfA"/>
</dbReference>